<dbReference type="GO" id="GO:0016747">
    <property type="term" value="F:acyltransferase activity, transferring groups other than amino-acyl groups"/>
    <property type="evidence" value="ECO:0007669"/>
    <property type="project" value="InterPro"/>
</dbReference>
<dbReference type="InterPro" id="IPR016181">
    <property type="entry name" value="Acyl_CoA_acyltransferase"/>
</dbReference>
<protein>
    <submittedName>
        <fullName evidence="4">GNAT family N-acetyltransferase</fullName>
    </submittedName>
</protein>
<dbReference type="PANTHER" id="PTHR43877">
    <property type="entry name" value="AMINOALKYLPHOSPHONATE N-ACETYLTRANSFERASE-RELATED-RELATED"/>
    <property type="match status" value="1"/>
</dbReference>
<comment type="caution">
    <text evidence="4">The sequence shown here is derived from an EMBL/GenBank/DDBJ whole genome shotgun (WGS) entry which is preliminary data.</text>
</comment>
<evidence type="ECO:0000313" key="4">
    <source>
        <dbReference type="EMBL" id="THU39454.1"/>
    </source>
</evidence>
<keyword evidence="5" id="KW-1185">Reference proteome</keyword>
<keyword evidence="1 4" id="KW-0808">Transferase</keyword>
<evidence type="ECO:0000256" key="2">
    <source>
        <dbReference type="ARBA" id="ARBA00023315"/>
    </source>
</evidence>
<feature type="domain" description="N-acetyltransferase" evidence="3">
    <location>
        <begin position="2"/>
        <end position="164"/>
    </location>
</feature>
<dbReference type="EMBL" id="STFF01000003">
    <property type="protein sequence ID" value="THU39454.1"/>
    <property type="molecule type" value="Genomic_DNA"/>
</dbReference>
<dbReference type="PROSITE" id="PS51186">
    <property type="entry name" value="GNAT"/>
    <property type="match status" value="1"/>
</dbReference>
<evidence type="ECO:0000259" key="3">
    <source>
        <dbReference type="PROSITE" id="PS51186"/>
    </source>
</evidence>
<name>A0A4S8HZ54_9BACT</name>
<dbReference type="AlphaFoldDB" id="A0A4S8HZ54"/>
<dbReference type="InterPro" id="IPR000182">
    <property type="entry name" value="GNAT_dom"/>
</dbReference>
<reference evidence="4 5" key="1">
    <citation type="submission" date="2019-04" db="EMBL/GenBank/DDBJ databases">
        <title>Niastella caeni sp. nov., isolated from activated sludge.</title>
        <authorList>
            <person name="Sheng M."/>
        </authorList>
    </citation>
    <scope>NUCLEOTIDE SEQUENCE [LARGE SCALE GENOMIC DNA]</scope>
    <source>
        <strain evidence="4 5">HX-2-15</strain>
    </source>
</reference>
<sequence>MITIRLANVDDLPTIERLAREIWPVTYGEILSPEQLAYMLDLIYNNAVLRDQLLNQHHTFLIAELEGKPVAFAVFSTIEPGICKLHKIYVHQNTQGKGVGKQLIDHITEHLRSQSMHTLRLNVNRQNKARFFYEKLGFKVVKEEDIDIGNGYFMIDFVMEKKLVSGN</sequence>
<dbReference type="Proteomes" id="UP000306918">
    <property type="component" value="Unassembled WGS sequence"/>
</dbReference>
<dbReference type="CDD" id="cd04301">
    <property type="entry name" value="NAT_SF"/>
    <property type="match status" value="1"/>
</dbReference>
<dbReference type="Pfam" id="PF13673">
    <property type="entry name" value="Acetyltransf_10"/>
    <property type="match status" value="1"/>
</dbReference>
<organism evidence="4 5">
    <name type="scientific">Niastella caeni</name>
    <dbReference type="NCBI Taxonomy" id="2569763"/>
    <lineage>
        <taxon>Bacteria</taxon>
        <taxon>Pseudomonadati</taxon>
        <taxon>Bacteroidota</taxon>
        <taxon>Chitinophagia</taxon>
        <taxon>Chitinophagales</taxon>
        <taxon>Chitinophagaceae</taxon>
        <taxon>Niastella</taxon>
    </lineage>
</organism>
<gene>
    <name evidence="4" type="ORF">FAM09_13195</name>
</gene>
<proteinExistence type="predicted"/>
<dbReference type="OrthoDB" id="9800604at2"/>
<dbReference type="InterPro" id="IPR050832">
    <property type="entry name" value="Bact_Acetyltransf"/>
</dbReference>
<accession>A0A4S8HZ54</accession>
<dbReference type="Gene3D" id="3.40.630.30">
    <property type="match status" value="1"/>
</dbReference>
<dbReference type="RefSeq" id="WP_136577586.1">
    <property type="nucleotide sequence ID" value="NZ_STFF01000003.1"/>
</dbReference>
<dbReference type="SUPFAM" id="SSF55729">
    <property type="entry name" value="Acyl-CoA N-acyltransferases (Nat)"/>
    <property type="match status" value="1"/>
</dbReference>
<evidence type="ECO:0000313" key="5">
    <source>
        <dbReference type="Proteomes" id="UP000306918"/>
    </source>
</evidence>
<keyword evidence="2" id="KW-0012">Acyltransferase</keyword>
<evidence type="ECO:0000256" key="1">
    <source>
        <dbReference type="ARBA" id="ARBA00022679"/>
    </source>
</evidence>